<dbReference type="RefSeq" id="XP_022390055.1">
    <property type="nucleotide sequence ID" value="XM_022531921.1"/>
</dbReference>
<dbReference type="GeneID" id="34448182"/>
<sequence>MEHLPNELLISIGEYTQERWCPMSTLRSLTLCSRRLHTVFQPLLYSYISPRWSIRLLRLIIRLWKHPELASQVRHLKLFWTHCENDPRDGLDEDEAVKFIHHALDEIFEPEEEEFRSKWREHLLVPCEEAWLGLLLVRLTHLETIEFGHESSDLMSDILRKAARRQRPFHQTLPLPHLREILFFSQYGDNSWMPSDFLTPFFYFPAVRKIHGGPIGESSPDDPDNMSLNINHSSRPVREFTVSMAFWCCGMLDWLASSTELEHIALVLGYHRDDPDFPDGDMFQAPEFRSALLPFTGTLKTLRLEADHWSQDQCTSNIADDAGPFGSLKEFAVLEDLRMRYVHLVQPSTSDSTHEMKRPLVDILPSSLRNLEVLEIEEDHYPDLLLGLSQLVQYRTSFPRLERITLHVMEVDESLQNSLRHEYKTAGIDFRVKTQVFTR</sequence>
<reference evidence="2 3" key="1">
    <citation type="journal article" date="2016" name="Genome Biol. Evol.">
        <title>Draft genome sequence of an aflatoxigenic Aspergillus species, A. bombycis.</title>
        <authorList>
            <person name="Moore G.G."/>
            <person name="Mack B.M."/>
            <person name="Beltz S.B."/>
            <person name="Gilbert M.K."/>
        </authorList>
    </citation>
    <scope>NUCLEOTIDE SEQUENCE [LARGE SCALE GENOMIC DNA]</scope>
    <source>
        <strain evidence="3">NRRL 26010</strain>
    </source>
</reference>
<proteinExistence type="predicted"/>
<evidence type="ECO:0000259" key="1">
    <source>
        <dbReference type="Pfam" id="PF24969"/>
    </source>
</evidence>
<dbReference type="OrthoDB" id="2520703at2759"/>
<accession>A0A1F8A4W3</accession>
<keyword evidence="3" id="KW-1185">Reference proteome</keyword>
<name>A0A1F8A4W3_9EURO</name>
<protein>
    <recommendedName>
        <fullName evidence="1">Leucine-rich repeat domain-containing protein</fullName>
    </recommendedName>
</protein>
<gene>
    <name evidence="2" type="ORF">ABOM_004792</name>
</gene>
<feature type="domain" description="Leucine-rich repeat" evidence="1">
    <location>
        <begin position="94"/>
        <end position="432"/>
    </location>
</feature>
<evidence type="ECO:0000313" key="2">
    <source>
        <dbReference type="EMBL" id="OGM46338.1"/>
    </source>
</evidence>
<dbReference type="Pfam" id="PF24969">
    <property type="entry name" value="LRR_15"/>
    <property type="match status" value="1"/>
</dbReference>
<dbReference type="EMBL" id="LYCR01000032">
    <property type="protein sequence ID" value="OGM46338.1"/>
    <property type="molecule type" value="Genomic_DNA"/>
</dbReference>
<dbReference type="AlphaFoldDB" id="A0A1F8A4W3"/>
<evidence type="ECO:0000313" key="3">
    <source>
        <dbReference type="Proteomes" id="UP000179179"/>
    </source>
</evidence>
<dbReference type="Proteomes" id="UP000179179">
    <property type="component" value="Unassembled WGS sequence"/>
</dbReference>
<organism evidence="2 3">
    <name type="scientific">Aspergillus bombycis</name>
    <dbReference type="NCBI Taxonomy" id="109264"/>
    <lineage>
        <taxon>Eukaryota</taxon>
        <taxon>Fungi</taxon>
        <taxon>Dikarya</taxon>
        <taxon>Ascomycota</taxon>
        <taxon>Pezizomycotina</taxon>
        <taxon>Eurotiomycetes</taxon>
        <taxon>Eurotiomycetidae</taxon>
        <taxon>Eurotiales</taxon>
        <taxon>Aspergillaceae</taxon>
        <taxon>Aspergillus</taxon>
    </lineage>
</organism>
<dbReference type="InterPro" id="IPR056867">
    <property type="entry name" value="LRR_15"/>
</dbReference>
<comment type="caution">
    <text evidence="2">The sequence shown here is derived from an EMBL/GenBank/DDBJ whole genome shotgun (WGS) entry which is preliminary data.</text>
</comment>